<gene>
    <name evidence="4" type="ORF">H0G86_012377</name>
</gene>
<feature type="domain" description="Zn(2)-C6 fungal-type" evidence="3">
    <location>
        <begin position="20"/>
        <end position="50"/>
    </location>
</feature>
<evidence type="ECO:0000256" key="2">
    <source>
        <dbReference type="SAM" id="MobiDB-lite"/>
    </source>
</evidence>
<evidence type="ECO:0000313" key="5">
    <source>
        <dbReference type="Proteomes" id="UP000826661"/>
    </source>
</evidence>
<evidence type="ECO:0000259" key="3">
    <source>
        <dbReference type="PROSITE" id="PS50048"/>
    </source>
</evidence>
<keyword evidence="5" id="KW-1185">Reference proteome</keyword>
<dbReference type="CDD" id="cd00067">
    <property type="entry name" value="GAL4"/>
    <property type="match status" value="1"/>
</dbReference>
<dbReference type="AlphaFoldDB" id="A0A8G0PQV5"/>
<dbReference type="GO" id="GO:0008270">
    <property type="term" value="F:zinc ion binding"/>
    <property type="evidence" value="ECO:0007669"/>
    <property type="project" value="InterPro"/>
</dbReference>
<dbReference type="Proteomes" id="UP000826661">
    <property type="component" value="Chromosome VII"/>
</dbReference>
<dbReference type="GO" id="GO:0000976">
    <property type="term" value="F:transcription cis-regulatory region binding"/>
    <property type="evidence" value="ECO:0007669"/>
    <property type="project" value="TreeGrafter"/>
</dbReference>
<feature type="compositionally biased region" description="Polar residues" evidence="2">
    <location>
        <begin position="121"/>
        <end position="137"/>
    </location>
</feature>
<dbReference type="PANTHER" id="PTHR37534">
    <property type="entry name" value="TRANSCRIPTIONAL ACTIVATOR PROTEIN UGA3"/>
    <property type="match status" value="1"/>
</dbReference>
<protein>
    <submittedName>
        <fullName evidence="4">Zn(2)-C6 fungal-type domain-containing protein</fullName>
    </submittedName>
</protein>
<dbReference type="InterPro" id="IPR036864">
    <property type="entry name" value="Zn2-C6_fun-type_DNA-bd_sf"/>
</dbReference>
<dbReference type="PANTHER" id="PTHR37534:SF2">
    <property type="entry name" value="N-ACETYLTRANSFERASE DOMAIN-CONTAINING PROTEIN"/>
    <property type="match status" value="1"/>
</dbReference>
<dbReference type="GO" id="GO:0005634">
    <property type="term" value="C:nucleus"/>
    <property type="evidence" value="ECO:0007669"/>
    <property type="project" value="TreeGrafter"/>
</dbReference>
<keyword evidence="1" id="KW-0539">Nucleus</keyword>
<dbReference type="Pfam" id="PF00172">
    <property type="entry name" value="Zn_clus"/>
    <property type="match status" value="1"/>
</dbReference>
<name>A0A8G0PQV5_9HYPO</name>
<dbReference type="SUPFAM" id="SSF57701">
    <property type="entry name" value="Zn2/Cys6 DNA-binding domain"/>
    <property type="match status" value="1"/>
</dbReference>
<dbReference type="Gene3D" id="4.10.240.10">
    <property type="entry name" value="Zn(2)-C6 fungal-type DNA-binding domain"/>
    <property type="match status" value="1"/>
</dbReference>
<dbReference type="EMBL" id="CP075870">
    <property type="protein sequence ID" value="QYT05484.1"/>
    <property type="molecule type" value="Genomic_DNA"/>
</dbReference>
<evidence type="ECO:0000256" key="1">
    <source>
        <dbReference type="ARBA" id="ARBA00023242"/>
    </source>
</evidence>
<dbReference type="InterPro" id="IPR001138">
    <property type="entry name" value="Zn2Cys6_DnaBD"/>
</dbReference>
<sequence length="629" mass="70904">MAHQETESPNRVQKRRARTGCLRCRTRRRKCDEHKPRCQRCIDAEAECVYGPRLSFLQKNAFTLSSNSRNDPSPRKPGGPPKYSKVQFVDNGSAQQKEISRSEESRISIPSPLSVERESNDTYNESPSNNVLVATPSTSIEEQQNLYLGSDNVYHDYGRNIETDQDAQAQNEVAPHHNGDGQDRDIGIRHGDSYEIALDVLMTLGTGDPGVDTPTPAAPVLGDIEEINLSSPPSILKSIDDLGPISVQVANQLSQGRTIELLRHYRYKIAPWLDMCDMGQTFGLVIPHLAMRSDMLFDALLKLCATSYSATLYSSMPTNSPASDSSHLVYPIEYHLEHAKMWEVKLWSVLTAAEGFLADPPKSWDNALAKNNFLHIVYTQMAENSPLRVLNERMLWLLARFSISVALLKATTSTIKSSLLRNQLESFPDKGRKSGHINLHFAHEPLVLCTEVLDFAFGDEEVARSLSAEPTKPRAVRWKSIVDNLNDWYTNRPSTFRPVIEISNDDFSFPIIYFTSGAATFANQLYHTAMMVILAHKPRTLQLDQRRSSSLSQLWHAQRICGIAINNNRCECWDPCLLTSFYLAAQRMTHESQQREILLGFKHISTLGWRTDGFVERLSQDWHTSGLLG</sequence>
<dbReference type="PROSITE" id="PS50048">
    <property type="entry name" value="ZN2_CY6_FUNGAL_2"/>
    <property type="match status" value="1"/>
</dbReference>
<dbReference type="GO" id="GO:0000981">
    <property type="term" value="F:DNA-binding transcription factor activity, RNA polymerase II-specific"/>
    <property type="evidence" value="ECO:0007669"/>
    <property type="project" value="InterPro"/>
</dbReference>
<organism evidence="4 5">
    <name type="scientific">Trichoderma simmonsii</name>
    <dbReference type="NCBI Taxonomy" id="1491479"/>
    <lineage>
        <taxon>Eukaryota</taxon>
        <taxon>Fungi</taxon>
        <taxon>Dikarya</taxon>
        <taxon>Ascomycota</taxon>
        <taxon>Pezizomycotina</taxon>
        <taxon>Sordariomycetes</taxon>
        <taxon>Hypocreomycetidae</taxon>
        <taxon>Hypocreales</taxon>
        <taxon>Hypocreaceae</taxon>
        <taxon>Trichoderma</taxon>
    </lineage>
</organism>
<feature type="region of interest" description="Disordered" evidence="2">
    <location>
        <begin position="63"/>
        <end position="137"/>
    </location>
</feature>
<dbReference type="PROSITE" id="PS00463">
    <property type="entry name" value="ZN2_CY6_FUNGAL_1"/>
    <property type="match status" value="1"/>
</dbReference>
<reference evidence="4 5" key="1">
    <citation type="journal article" date="2021" name="BMC Genomics">
        <title>Telomere-to-telomere genome assembly of asparaginase-producing Trichoderma simmonsii.</title>
        <authorList>
            <person name="Chung D."/>
            <person name="Kwon Y.M."/>
            <person name="Yang Y."/>
        </authorList>
    </citation>
    <scope>NUCLEOTIDE SEQUENCE [LARGE SCALE GENOMIC DNA]</scope>
    <source>
        <strain evidence="4 5">GH-Sj1</strain>
    </source>
</reference>
<proteinExistence type="predicted"/>
<dbReference type="SMART" id="SM00066">
    <property type="entry name" value="GAL4"/>
    <property type="match status" value="1"/>
</dbReference>
<dbReference type="GO" id="GO:0045944">
    <property type="term" value="P:positive regulation of transcription by RNA polymerase II"/>
    <property type="evidence" value="ECO:0007669"/>
    <property type="project" value="TreeGrafter"/>
</dbReference>
<accession>A0A8G0PQV5</accession>
<evidence type="ECO:0000313" key="4">
    <source>
        <dbReference type="EMBL" id="QYT05484.1"/>
    </source>
</evidence>